<evidence type="ECO:0000313" key="17">
    <source>
        <dbReference type="Proteomes" id="UP000189580"/>
    </source>
</evidence>
<evidence type="ECO:0000256" key="14">
    <source>
        <dbReference type="RuleBase" id="RU361122"/>
    </source>
</evidence>
<organism evidence="16 17">
    <name type="scientific">Sugiyamaella lignohabitans</name>
    <dbReference type="NCBI Taxonomy" id="796027"/>
    <lineage>
        <taxon>Eukaryota</taxon>
        <taxon>Fungi</taxon>
        <taxon>Dikarya</taxon>
        <taxon>Ascomycota</taxon>
        <taxon>Saccharomycotina</taxon>
        <taxon>Dipodascomycetes</taxon>
        <taxon>Dipodascales</taxon>
        <taxon>Trichomonascaceae</taxon>
        <taxon>Sugiyamaella</taxon>
    </lineage>
</organism>
<dbReference type="RefSeq" id="XP_018737960.1">
    <property type="nucleotide sequence ID" value="XM_018880109.1"/>
</dbReference>
<dbReference type="GeneID" id="30035098"/>
<evidence type="ECO:0000256" key="7">
    <source>
        <dbReference type="ARBA" id="ARBA00022824"/>
    </source>
</evidence>
<feature type="region of interest" description="Disordered" evidence="15">
    <location>
        <begin position="346"/>
        <end position="377"/>
    </location>
</feature>
<evidence type="ECO:0000256" key="2">
    <source>
        <dbReference type="ARBA" id="ARBA00022516"/>
    </source>
</evidence>
<dbReference type="Gene3D" id="2.60.40.2840">
    <property type="match status" value="1"/>
</dbReference>
<feature type="transmembrane region" description="Helical" evidence="13 14">
    <location>
        <begin position="206"/>
        <end position="226"/>
    </location>
</feature>
<dbReference type="EC" id="2.1.1.17" evidence="13 14"/>
<dbReference type="InterPro" id="IPR007318">
    <property type="entry name" value="Phopholipid_MeTrfase"/>
</dbReference>
<evidence type="ECO:0000256" key="11">
    <source>
        <dbReference type="ARBA" id="ARBA00023209"/>
    </source>
</evidence>
<feature type="compositionally biased region" description="Polar residues" evidence="15">
    <location>
        <begin position="367"/>
        <end position="377"/>
    </location>
</feature>
<evidence type="ECO:0000256" key="9">
    <source>
        <dbReference type="ARBA" id="ARBA00023098"/>
    </source>
</evidence>
<dbReference type="PANTHER" id="PTHR32138">
    <property type="entry name" value="PHOSPHATIDYLETHANOLAMINE N-METHYLTRANSFERASE"/>
    <property type="match status" value="1"/>
</dbReference>
<keyword evidence="2 13" id="KW-0444">Lipid biosynthesis</keyword>
<keyword evidence="10 13" id="KW-0472">Membrane</keyword>
<dbReference type="Gene3D" id="1.20.120.1630">
    <property type="match status" value="1"/>
</dbReference>
<sequence length="977" mass="110533">MSGNLGSETSQIVADSHAGVDDSPQLTKRNVGAKKDTEPQNKTKSDKLNGSSTISLSEEEKKPLSSQIYGRTPSGQVFPVPETHDMVRNLLDPRLKKSLSELAIVSILLSYVVLYFWLPAKARPWVFFFMFAFWRAAYNAGIGWLLSEQSNHKTLTRWAQDLNLFDKEKSGNSTLHQLIKRDLSVKFTNDPVYDFYKVPLEYNTWLVFRNFVDLVLMSDFTCYMLLAFSCASSTSHSWIVVIGRWTAGIILFLFNLWVKLDAHRVVKDYAWYWGDFFFLEDVNLTFDGVFEMAPHPMYSIGYAGFYGISLMAASYTLFFASVLAHAAQFAFLIIVENPHIEKTYNPPVPVAKRDGTRRSSRKSRTSINGSGNITTGIDSASLPATAIEDDHDVNSASANHHVVSEEDLYSKPRSKALLVFYEFNITRSSDILLVLLTLYASSLYFTPNNYFWYTVTFTSALFWRLFHNAGLGYLLRKQSESKYWTRIFLKFGLTPLDAYEQWQVIYNFSTVMSYVSFIVVCLRQWSSPVDIPFWPFRYILGIMLIILQMWTSFSIYESLGEYGWFFGDFFYTKLSQKLTYSGIYRYLNNPERLFGIAGVWGMALLSNSSSVTFLAFIWTFGGIAFIRFVEQPHMQKLYGSQIRREAGVTKTIRQATKLAAPQFESRVNHFQGSFDKVISDTKLAVEGFLNQAKPRISGVKGVVEDTKVLLKQYPARMTIVRVSDDIHVDTSLYSLTISGATGGLNHIPGSSSINQDNNPIARFEYGTPLTVSWTADPKHSNKDWIGLYRLTDNTHPEVTRVSSAGRWSAVDKSGYLDHTDSIIEDNFDHGKVVFSGNTLFWQKGVYEFRYHHDGKHNVMACSPPFEIVATPESIVDDGDGGNSIERTAEGLLKLVRRCYEDSNLEAPEDIDDSLMLTDNSPVVARIAYGIKEVYGVELAPAVIVADDDVRELATRLRKVNIALRPFVTATSSPPSEP</sequence>
<comment type="function">
    <text evidence="13 14">Catalyzes the first step of the methylation pathway of phosphatidylcholine biosynthesis, the SAM-dependent methylation of phosphatidylethanolamine (PE) to phosphatidylmonomethylethanolamine (PMME).</text>
</comment>
<dbReference type="Pfam" id="PF04191">
    <property type="entry name" value="PEMT"/>
    <property type="match status" value="2"/>
</dbReference>
<gene>
    <name evidence="16" type="primary">CHO2</name>
    <name evidence="16" type="ORF">AWJ20_3111</name>
</gene>
<dbReference type="UniPathway" id="UPA00753"/>
<comment type="subcellular location">
    <subcellularLocation>
        <location evidence="1">Endomembrane system</location>
        <topology evidence="1">Multi-pass membrane protein</topology>
    </subcellularLocation>
    <subcellularLocation>
        <location evidence="13 14">Endoplasmic reticulum membrane</location>
        <topology evidence="13 14">Multi-pass membrane protein</topology>
    </subcellularLocation>
</comment>
<evidence type="ECO:0000256" key="5">
    <source>
        <dbReference type="ARBA" id="ARBA00022691"/>
    </source>
</evidence>
<accession>A0A167FMJ8</accession>
<keyword evidence="8 13" id="KW-1133">Transmembrane helix</keyword>
<name>A0A167FMJ8_9ASCO</name>
<dbReference type="InterPro" id="IPR016219">
    <property type="entry name" value="Phosphatid-EA_MeTrfase_fun"/>
</dbReference>
<dbReference type="GO" id="GO:0032259">
    <property type="term" value="P:methylation"/>
    <property type="evidence" value="ECO:0007669"/>
    <property type="project" value="UniProtKB-KW"/>
</dbReference>
<keyword evidence="4 13" id="KW-0808">Transferase</keyword>
<dbReference type="GO" id="GO:0004608">
    <property type="term" value="F:phosphatidylethanolamine N-methyltransferase activity"/>
    <property type="evidence" value="ECO:0007669"/>
    <property type="project" value="UniProtKB-UniRule"/>
</dbReference>
<keyword evidence="5 13" id="KW-0949">S-adenosyl-L-methionine</keyword>
<dbReference type="GO" id="GO:0032541">
    <property type="term" value="C:cortical endoplasmic reticulum"/>
    <property type="evidence" value="ECO:0007669"/>
    <property type="project" value="EnsemblFungi"/>
</dbReference>
<dbReference type="GO" id="GO:0006656">
    <property type="term" value="P:phosphatidylcholine biosynthetic process"/>
    <property type="evidence" value="ECO:0007669"/>
    <property type="project" value="UniProtKB-UniRule"/>
</dbReference>
<keyword evidence="9 13" id="KW-0443">Lipid metabolism</keyword>
<feature type="compositionally biased region" description="Basic and acidic residues" evidence="15">
    <location>
        <begin position="33"/>
        <end position="47"/>
    </location>
</feature>
<comment type="caution">
    <text evidence="13 14">Lacks conserved residue(s) required for the propagation of feature annotation.</text>
</comment>
<keyword evidence="17" id="KW-1185">Reference proteome</keyword>
<feature type="transmembrane region" description="Helical" evidence="13 14">
    <location>
        <begin position="310"/>
        <end position="335"/>
    </location>
</feature>
<feature type="transmembrane region" description="Helical" evidence="13 14">
    <location>
        <begin position="270"/>
        <end position="290"/>
    </location>
</feature>
<evidence type="ECO:0000256" key="8">
    <source>
        <dbReference type="ARBA" id="ARBA00022989"/>
    </source>
</evidence>
<keyword evidence="3 13" id="KW-0489">Methyltransferase</keyword>
<keyword evidence="12 13" id="KW-1208">Phospholipid metabolism</keyword>
<feature type="transmembrane region" description="Helical" evidence="13 14">
    <location>
        <begin position="98"/>
        <end position="118"/>
    </location>
</feature>
<evidence type="ECO:0000256" key="15">
    <source>
        <dbReference type="SAM" id="MobiDB-lite"/>
    </source>
</evidence>
<evidence type="ECO:0000256" key="4">
    <source>
        <dbReference type="ARBA" id="ARBA00022679"/>
    </source>
</evidence>
<dbReference type="AlphaFoldDB" id="A0A167FMJ8"/>
<dbReference type="GO" id="GO:0097038">
    <property type="term" value="C:perinuclear endoplasmic reticulum"/>
    <property type="evidence" value="ECO:0007669"/>
    <property type="project" value="EnsemblFungi"/>
</dbReference>
<feature type="transmembrane region" description="Helical" evidence="13 14">
    <location>
        <begin position="238"/>
        <end position="258"/>
    </location>
</feature>
<evidence type="ECO:0000256" key="1">
    <source>
        <dbReference type="ARBA" id="ARBA00004127"/>
    </source>
</evidence>
<evidence type="ECO:0000313" key="16">
    <source>
        <dbReference type="EMBL" id="ANB15483.1"/>
    </source>
</evidence>
<protein>
    <recommendedName>
        <fullName evidence="13 14">Phosphatidylethanolamine N-methyltransferase</fullName>
        <shortName evidence="13">PE methyltransferase</shortName>
        <shortName evidence="13 14">PEAMT</shortName>
        <shortName evidence="13">PEMT</shortName>
        <ecNumber evidence="13 14">2.1.1.17</ecNumber>
    </recommendedName>
</protein>
<dbReference type="KEGG" id="slb:AWJ20_3111"/>
<feature type="compositionally biased region" description="Polar residues" evidence="15">
    <location>
        <begin position="1"/>
        <end position="13"/>
    </location>
</feature>
<reference evidence="16 17" key="1">
    <citation type="submission" date="2016-02" db="EMBL/GenBank/DDBJ databases">
        <title>Complete genome sequence and transcriptome regulation of the pentose utilising yeast Sugiyamaella lignohabitans.</title>
        <authorList>
            <person name="Bellasio M."/>
            <person name="Peymann A."/>
            <person name="Valli M."/>
            <person name="Sipitzky M."/>
            <person name="Graf A."/>
            <person name="Sauer M."/>
            <person name="Marx H."/>
            <person name="Mattanovich D."/>
        </authorList>
    </citation>
    <scope>NUCLEOTIDE SEQUENCE [LARGE SCALE GENOMIC DNA]</scope>
    <source>
        <strain evidence="16 17">CBS 10342</strain>
    </source>
</reference>
<dbReference type="OrthoDB" id="4583at2759"/>
<keyword evidence="11 13" id="KW-0594">Phospholipid biosynthesis</keyword>
<comment type="catalytic activity">
    <reaction evidence="13 14">
        <text>a 1,2-diacyl-sn-glycero-3-phosphoethanolamine + S-adenosyl-L-methionine = a 1,2-diacyl-sn-glycero-3-phospho-N-methylethanolamine + S-adenosyl-L-homocysteine + H(+)</text>
        <dbReference type="Rhea" id="RHEA:11164"/>
        <dbReference type="ChEBI" id="CHEBI:15378"/>
        <dbReference type="ChEBI" id="CHEBI:57856"/>
        <dbReference type="ChEBI" id="CHEBI:59789"/>
        <dbReference type="ChEBI" id="CHEBI:64573"/>
        <dbReference type="ChEBI" id="CHEBI:64612"/>
        <dbReference type="EC" id="2.1.1.17"/>
    </reaction>
</comment>
<feature type="transmembrane region" description="Helical" evidence="13 14">
    <location>
        <begin position="124"/>
        <end position="147"/>
    </location>
</feature>
<dbReference type="GO" id="GO:0005789">
    <property type="term" value="C:endoplasmic reticulum membrane"/>
    <property type="evidence" value="ECO:0007669"/>
    <property type="project" value="UniProtKB-SubCell"/>
</dbReference>
<proteinExistence type="inferred from homology"/>
<comment type="pathway">
    <text evidence="13 14">Phospholipid metabolism; phosphatidylcholine biosynthesis.</text>
</comment>
<feature type="region of interest" description="Disordered" evidence="15">
    <location>
        <begin position="1"/>
        <end position="76"/>
    </location>
</feature>
<feature type="transmembrane region" description="Helical" evidence="13 14">
    <location>
        <begin position="534"/>
        <end position="556"/>
    </location>
</feature>
<dbReference type="PIRSF" id="PIRSF000383">
    <property type="entry name" value="PEAMT"/>
    <property type="match status" value="1"/>
</dbReference>
<dbReference type="PROSITE" id="PS51598">
    <property type="entry name" value="SAM_CHO2"/>
    <property type="match status" value="1"/>
</dbReference>
<dbReference type="Proteomes" id="UP000189580">
    <property type="component" value="Chromosome b"/>
</dbReference>
<evidence type="ECO:0000256" key="10">
    <source>
        <dbReference type="ARBA" id="ARBA00023136"/>
    </source>
</evidence>
<evidence type="ECO:0000256" key="12">
    <source>
        <dbReference type="ARBA" id="ARBA00023264"/>
    </source>
</evidence>
<evidence type="ECO:0000256" key="13">
    <source>
        <dbReference type="HAMAP-Rule" id="MF_03217"/>
    </source>
</evidence>
<keyword evidence="6 13" id="KW-0812">Transmembrane</keyword>
<evidence type="ECO:0000256" key="6">
    <source>
        <dbReference type="ARBA" id="ARBA00022692"/>
    </source>
</evidence>
<dbReference type="EMBL" id="CP014503">
    <property type="protein sequence ID" value="ANB15483.1"/>
    <property type="molecule type" value="Genomic_DNA"/>
</dbReference>
<evidence type="ECO:0000256" key="3">
    <source>
        <dbReference type="ARBA" id="ARBA00022603"/>
    </source>
</evidence>
<feature type="transmembrane region" description="Helical" evidence="13 14">
    <location>
        <begin position="505"/>
        <end position="522"/>
    </location>
</feature>
<comment type="similarity">
    <text evidence="13 14">Belongs to the class VI-like SAM-binding methyltransferase superfamily. CHO2 family.</text>
</comment>
<keyword evidence="7 13" id="KW-0256">Endoplasmic reticulum</keyword>
<dbReference type="HAMAP" id="MF_03217">
    <property type="entry name" value="PEMT"/>
    <property type="match status" value="1"/>
</dbReference>
<dbReference type="PANTHER" id="PTHR32138:SF0">
    <property type="entry name" value="PHOSPHATIDYLETHANOLAMINE N-METHYLTRANSFERASE"/>
    <property type="match status" value="1"/>
</dbReference>
<feature type="transmembrane region" description="Helical" evidence="13 14">
    <location>
        <begin position="610"/>
        <end position="629"/>
    </location>
</feature>
<feature type="transmembrane region" description="Helical" evidence="13 14">
    <location>
        <begin position="418"/>
        <end position="444"/>
    </location>
</feature>